<comment type="caution">
    <text evidence="2">The sequence shown here is derived from an EMBL/GenBank/DDBJ whole genome shotgun (WGS) entry which is preliminary data.</text>
</comment>
<feature type="compositionally biased region" description="Basic and acidic residues" evidence="1">
    <location>
        <begin position="142"/>
        <end position="158"/>
    </location>
</feature>
<keyword evidence="3" id="KW-1185">Reference proteome</keyword>
<dbReference type="Proteomes" id="UP000652219">
    <property type="component" value="Unassembled WGS sequence"/>
</dbReference>
<proteinExistence type="predicted"/>
<evidence type="ECO:0000313" key="2">
    <source>
        <dbReference type="EMBL" id="KAF6804901.1"/>
    </source>
</evidence>
<gene>
    <name evidence="2" type="ORF">CSOJ01_09863</name>
</gene>
<dbReference type="EMBL" id="WIGN01000196">
    <property type="protein sequence ID" value="KAF6804901.1"/>
    <property type="molecule type" value="Genomic_DNA"/>
</dbReference>
<evidence type="ECO:0000256" key="1">
    <source>
        <dbReference type="SAM" id="MobiDB-lite"/>
    </source>
</evidence>
<feature type="region of interest" description="Disordered" evidence="1">
    <location>
        <begin position="135"/>
        <end position="169"/>
    </location>
</feature>
<dbReference type="AlphaFoldDB" id="A0A8H6MQV6"/>
<protein>
    <submittedName>
        <fullName evidence="2">Uncharacterized protein</fullName>
    </submittedName>
</protein>
<evidence type="ECO:0000313" key="3">
    <source>
        <dbReference type="Proteomes" id="UP000652219"/>
    </source>
</evidence>
<reference evidence="2 3" key="1">
    <citation type="journal article" date="2020" name="Phytopathology">
        <title>Genome Sequence Resources of Colletotrichum truncatum, C. plurivorum, C. musicola, and C. sojae: Four Species Pathogenic to Soybean (Glycine max).</title>
        <authorList>
            <person name="Rogerio F."/>
            <person name="Boufleur T.R."/>
            <person name="Ciampi-Guillardi M."/>
            <person name="Sukno S.A."/>
            <person name="Thon M.R."/>
            <person name="Massola Junior N.S."/>
            <person name="Baroncelli R."/>
        </authorList>
    </citation>
    <scope>NUCLEOTIDE SEQUENCE [LARGE SCALE GENOMIC DNA]</scope>
    <source>
        <strain evidence="2 3">LFN0009</strain>
    </source>
</reference>
<name>A0A8H6MQV6_9PEZI</name>
<organism evidence="2 3">
    <name type="scientific">Colletotrichum sojae</name>
    <dbReference type="NCBI Taxonomy" id="2175907"/>
    <lineage>
        <taxon>Eukaryota</taxon>
        <taxon>Fungi</taxon>
        <taxon>Dikarya</taxon>
        <taxon>Ascomycota</taxon>
        <taxon>Pezizomycotina</taxon>
        <taxon>Sordariomycetes</taxon>
        <taxon>Hypocreomycetidae</taxon>
        <taxon>Glomerellales</taxon>
        <taxon>Glomerellaceae</taxon>
        <taxon>Colletotrichum</taxon>
        <taxon>Colletotrichum orchidearum species complex</taxon>
    </lineage>
</organism>
<sequence>MRQSLGIRREDRLAKGPRGLCDNLLVNFLAETVIDLIISAAQLGCFLIMSSLKLVIDIALSAFPPGRAVASTLDALATTAQLFSYLYDKDQDPFGAFKYWLLPCGGSDLVPDEVKKAFEVLNTVTDGISFQTPKKIKKYSGKKGDKHNPKDQDRDRGKPGSGSVNGKNGAKECKIKATDEIKPLGRAKNVIRIQECVKEKTEQHLYTINKVTYAPTATPTNVVKKCSAKWNQACAHYSSAIRVNPEWSTLMCPQEAATASPWRAAGVATLTWSNQHNGAGWRDSSRRAHCLCDRDEYPPASFLSNNDEAVTEGGLNSRGQLVRWSPASHNRGAGSQFSLICFGPHVFNSPGFKKIADFMKSFQDSSKGSNKTPIPSISNKNKNVYEYSGEAVVDVRPEFSWEWDHTRMPEDGLRDNPCWPRGVAASDPGFVLLTNDPYYNNIAPPYRYNEPYQPGQNGGSQSVLTTTCT</sequence>
<accession>A0A8H6MQV6</accession>